<keyword evidence="1" id="KW-0732">Signal</keyword>
<dbReference type="Proteomes" id="UP000029391">
    <property type="component" value="Unassembled WGS sequence"/>
</dbReference>
<dbReference type="STRING" id="1121013.GCA_000426365_01803"/>
<evidence type="ECO:0000313" key="3">
    <source>
        <dbReference type="Proteomes" id="UP000029391"/>
    </source>
</evidence>
<evidence type="ECO:0008006" key="4">
    <source>
        <dbReference type="Google" id="ProtNLM"/>
    </source>
</evidence>
<keyword evidence="3" id="KW-1185">Reference proteome</keyword>
<name>A0A091C0M2_9GAMM</name>
<dbReference type="RefSeq" id="WP_051239815.1">
    <property type="nucleotide sequence ID" value="NZ_AUFF01000003.1"/>
</dbReference>
<dbReference type="PROSITE" id="PS51257">
    <property type="entry name" value="PROKAR_LIPOPROTEIN"/>
    <property type="match status" value="1"/>
</dbReference>
<gene>
    <name evidence="2" type="ORF">P873_08045</name>
</gene>
<sequence length="213" mass="21154">MTTLRFAAVAAAFAATLVACATTTSVSAPADYGARALADGDPVSCRLPPQVRRLHGNVSILAAGRVVRTTAGDCRQRGGEARAIAAAAGPRDGSNGASAVVPGDVGGAVAVLVGGDGSGSACALAGTVAGLRTGQLNVRNGPGTRHPRQDGLGNGRRVFVCDGSADEQWLGIVYPVSGGQDCGLASARGDGGPYRGPCRAGWVNAGWISLDDD</sequence>
<evidence type="ECO:0000313" key="2">
    <source>
        <dbReference type="EMBL" id="KFN50180.1"/>
    </source>
</evidence>
<reference evidence="2 3" key="1">
    <citation type="submission" date="2013-09" db="EMBL/GenBank/DDBJ databases">
        <title>Genome sequencing of Arenimonas composti.</title>
        <authorList>
            <person name="Chen F."/>
            <person name="Wang G."/>
        </authorList>
    </citation>
    <scope>NUCLEOTIDE SEQUENCE [LARGE SCALE GENOMIC DNA]</scope>
    <source>
        <strain evidence="2 3">TR7-09</strain>
    </source>
</reference>
<dbReference type="Gene3D" id="2.30.30.40">
    <property type="entry name" value="SH3 Domains"/>
    <property type="match status" value="1"/>
</dbReference>
<comment type="caution">
    <text evidence="2">The sequence shown here is derived from an EMBL/GenBank/DDBJ whole genome shotgun (WGS) entry which is preliminary data.</text>
</comment>
<feature type="chain" id="PRO_5001870395" description="Secreted protein" evidence="1">
    <location>
        <begin position="22"/>
        <end position="213"/>
    </location>
</feature>
<proteinExistence type="predicted"/>
<feature type="signal peptide" evidence="1">
    <location>
        <begin position="1"/>
        <end position="21"/>
    </location>
</feature>
<protein>
    <recommendedName>
        <fullName evidence="4">Secreted protein</fullName>
    </recommendedName>
</protein>
<dbReference type="EMBL" id="AWXU01000022">
    <property type="protein sequence ID" value="KFN50180.1"/>
    <property type="molecule type" value="Genomic_DNA"/>
</dbReference>
<organism evidence="2 3">
    <name type="scientific">Arenimonas composti TR7-09 = DSM 18010</name>
    <dbReference type="NCBI Taxonomy" id="1121013"/>
    <lineage>
        <taxon>Bacteria</taxon>
        <taxon>Pseudomonadati</taxon>
        <taxon>Pseudomonadota</taxon>
        <taxon>Gammaproteobacteria</taxon>
        <taxon>Lysobacterales</taxon>
        <taxon>Lysobacteraceae</taxon>
        <taxon>Arenimonas</taxon>
    </lineage>
</organism>
<dbReference type="OrthoDB" id="9816009at2"/>
<evidence type="ECO:0000256" key="1">
    <source>
        <dbReference type="SAM" id="SignalP"/>
    </source>
</evidence>
<dbReference type="AlphaFoldDB" id="A0A091C0M2"/>
<accession>A0A091C0M2</accession>